<protein>
    <submittedName>
        <fullName evidence="4">Uncharacterized protein</fullName>
    </submittedName>
</protein>
<dbReference type="Gene3D" id="3.40.50.1110">
    <property type="entry name" value="SGNH hydrolase"/>
    <property type="match status" value="1"/>
</dbReference>
<organism evidence="4 5">
    <name type="scientific">Stieleria bergensis</name>
    <dbReference type="NCBI Taxonomy" id="2528025"/>
    <lineage>
        <taxon>Bacteria</taxon>
        <taxon>Pseudomonadati</taxon>
        <taxon>Planctomycetota</taxon>
        <taxon>Planctomycetia</taxon>
        <taxon>Pirellulales</taxon>
        <taxon>Pirellulaceae</taxon>
        <taxon>Stieleria</taxon>
    </lineage>
</organism>
<keyword evidence="1" id="KW-0732">Signal</keyword>
<dbReference type="Pfam" id="PF13472">
    <property type="entry name" value="Lipase_GDSL_2"/>
    <property type="match status" value="1"/>
</dbReference>
<dbReference type="PANTHER" id="PTHR33546">
    <property type="entry name" value="LARGE, MULTIFUNCTIONAL SECRETED PROTEIN-RELATED"/>
    <property type="match status" value="1"/>
</dbReference>
<feature type="domain" description="DUF7133" evidence="3">
    <location>
        <begin position="357"/>
        <end position="726"/>
    </location>
</feature>
<accession>A0A517STS7</accession>
<dbReference type="PANTHER" id="PTHR33546:SF1">
    <property type="entry name" value="LARGE, MULTIFUNCTIONAL SECRETED PROTEIN"/>
    <property type="match status" value="1"/>
</dbReference>
<dbReference type="InterPro" id="IPR013830">
    <property type="entry name" value="SGNH_hydro"/>
</dbReference>
<dbReference type="GO" id="GO:0016788">
    <property type="term" value="F:hydrolase activity, acting on ester bonds"/>
    <property type="evidence" value="ECO:0007669"/>
    <property type="project" value="UniProtKB-ARBA"/>
</dbReference>
<proteinExistence type="predicted"/>
<dbReference type="SUPFAM" id="SSF50952">
    <property type="entry name" value="Soluble quinoprotein glucose dehydrogenase"/>
    <property type="match status" value="1"/>
</dbReference>
<dbReference type="CDD" id="cd01834">
    <property type="entry name" value="SGNH_hydrolase_like_2"/>
    <property type="match status" value="1"/>
</dbReference>
<feature type="domain" description="SGNH hydrolase-type esterase" evidence="2">
    <location>
        <begin position="52"/>
        <end position="223"/>
    </location>
</feature>
<dbReference type="SUPFAM" id="SSF52266">
    <property type="entry name" value="SGNH hydrolase"/>
    <property type="match status" value="1"/>
</dbReference>
<dbReference type="InterPro" id="IPR055557">
    <property type="entry name" value="DUF7133"/>
</dbReference>
<feature type="signal peptide" evidence="1">
    <location>
        <begin position="1"/>
        <end position="28"/>
    </location>
</feature>
<dbReference type="Gene3D" id="1.25.10.10">
    <property type="entry name" value="Leucine-rich Repeat Variant"/>
    <property type="match status" value="1"/>
</dbReference>
<name>A0A517STS7_9BACT</name>
<reference evidence="4 5" key="1">
    <citation type="submission" date="2019-02" db="EMBL/GenBank/DDBJ databases">
        <title>Deep-cultivation of Planctomycetes and their phenomic and genomic characterization uncovers novel biology.</title>
        <authorList>
            <person name="Wiegand S."/>
            <person name="Jogler M."/>
            <person name="Boedeker C."/>
            <person name="Pinto D."/>
            <person name="Vollmers J."/>
            <person name="Rivas-Marin E."/>
            <person name="Kohn T."/>
            <person name="Peeters S.H."/>
            <person name="Heuer A."/>
            <person name="Rast P."/>
            <person name="Oberbeckmann S."/>
            <person name="Bunk B."/>
            <person name="Jeske O."/>
            <person name="Meyerdierks A."/>
            <person name="Storesund J.E."/>
            <person name="Kallscheuer N."/>
            <person name="Luecker S."/>
            <person name="Lage O.M."/>
            <person name="Pohl T."/>
            <person name="Merkel B.J."/>
            <person name="Hornburger P."/>
            <person name="Mueller R.-W."/>
            <person name="Bruemmer F."/>
            <person name="Labrenz M."/>
            <person name="Spormann A.M."/>
            <person name="Op den Camp H."/>
            <person name="Overmann J."/>
            <person name="Amann R."/>
            <person name="Jetten M.S.M."/>
            <person name="Mascher T."/>
            <person name="Medema M.H."/>
            <person name="Devos D.P."/>
            <person name="Kaster A.-K."/>
            <person name="Ovreas L."/>
            <person name="Rohde M."/>
            <person name="Galperin M.Y."/>
            <person name="Jogler C."/>
        </authorList>
    </citation>
    <scope>NUCLEOTIDE SEQUENCE [LARGE SCALE GENOMIC DNA]</scope>
    <source>
        <strain evidence="4 5">SV_7m_r</strain>
    </source>
</reference>
<feature type="chain" id="PRO_5021829557" evidence="1">
    <location>
        <begin position="29"/>
        <end position="900"/>
    </location>
</feature>
<evidence type="ECO:0000313" key="5">
    <source>
        <dbReference type="Proteomes" id="UP000315003"/>
    </source>
</evidence>
<dbReference type="InterPro" id="IPR011041">
    <property type="entry name" value="Quinoprot_gluc/sorb_DH_b-prop"/>
</dbReference>
<evidence type="ECO:0000259" key="2">
    <source>
        <dbReference type="Pfam" id="PF13472"/>
    </source>
</evidence>
<keyword evidence="5" id="KW-1185">Reference proteome</keyword>
<dbReference type="AlphaFoldDB" id="A0A517STS7"/>
<dbReference type="Pfam" id="PF23500">
    <property type="entry name" value="DUF7133"/>
    <property type="match status" value="1"/>
</dbReference>
<gene>
    <name evidence="4" type="ORF">SV7mr_20490</name>
</gene>
<dbReference type="NCBIfam" id="TIGR02604">
    <property type="entry name" value="Piru_Ver_Nterm"/>
    <property type="match status" value="1"/>
</dbReference>
<evidence type="ECO:0000259" key="3">
    <source>
        <dbReference type="Pfam" id="PF23500"/>
    </source>
</evidence>
<dbReference type="InterPro" id="IPR011042">
    <property type="entry name" value="6-blade_b-propeller_TolB-like"/>
</dbReference>
<evidence type="ECO:0000313" key="4">
    <source>
        <dbReference type="EMBL" id="QDT59541.1"/>
    </source>
</evidence>
<dbReference type="SUPFAM" id="SSF48371">
    <property type="entry name" value="ARM repeat"/>
    <property type="match status" value="1"/>
</dbReference>
<evidence type="ECO:0000256" key="1">
    <source>
        <dbReference type="SAM" id="SignalP"/>
    </source>
</evidence>
<dbReference type="InterPro" id="IPR036514">
    <property type="entry name" value="SGNH_hydro_sf"/>
</dbReference>
<dbReference type="InterPro" id="IPR016024">
    <property type="entry name" value="ARM-type_fold"/>
</dbReference>
<dbReference type="InterPro" id="IPR013428">
    <property type="entry name" value="Membrane-bound_put_N"/>
</dbReference>
<sequence length="900" mass="100772" precursor="true">MKSLLRTALRMAVPVFLGVTGLASLADAGDLKLQKGDHLCLVGNALGERMQTQNEWETLLHTRFPNHQLVVRNLCFPGDEPYLRIRSKNFGDPTSHLKHSQASVVMYFFGYNESFAGKKGLKKYVADLTKLVTETQAADYGKGNPQVVLISPIAFEGSDDPNLSDGIEQNKNLELYTQAMQEVAEATDAVFVDLFAPTAALYAATEQPLTINGFQLNDLGYEALAPVLDQALFGDALAEAAPAELKNEIDNKNFHWFHRYRAVNGFSIYGDRGLAGQDGQRKYNNRDVMERERAILDQMTATRDQRIWAVAAGKSVPAVIDDSTTLPFYEPITNVGIPGDRNAKAGKLGNLKYLPAAEQIKLFDLAEGFEIELVASEEQFPELSNPVALNFDSKGRLWVATMKSYPHWKPKSPMNDKLLIFEDQDGDHAADVCKVFADNLHQPTGFELGFGGAFVSRQPDIWFMKDTDGDDKADEVTRQMIGLDSADSHHGIAAFEWGPGGNLYFEEGTFKFSAVETPQGARRLAEAGIWKYNHRTQQMDVHCSFAFANPWGYVYDKWGQDFIGDASPGNAYWAAPITGHVEFPNKHPGGSQHRRVAAMAGGDPKYRHPTFYKKRIRPLSGCAMVSSRHFPESMQGNFLVTNVIGERAILNHEVRPAEGSGFVGQEVKPLLSCRDGNFRPVDLQFAPDGSLYIVDWHNALIGHLQHNLRDPSRDHSHGRIWRVTYKGNPLVTPAKIDGQPIDDLLELLKVPEDRTRYRARRELAARPSKDVLAGLDKWVADLDASDPNVEHQQMEALWMYQTHNRVNRPLLDQLLKSDNWRARAACVRLACHMMDAIEDAPAIFEKAIHDQHPTVRLEGVRAASFLDGEEAIEMVLGVLEYEMDDYLQYTLDETMRQLEQ</sequence>
<dbReference type="Proteomes" id="UP000315003">
    <property type="component" value="Chromosome"/>
</dbReference>
<dbReference type="Gene3D" id="2.120.10.30">
    <property type="entry name" value="TolB, C-terminal domain"/>
    <property type="match status" value="1"/>
</dbReference>
<dbReference type="InterPro" id="IPR011989">
    <property type="entry name" value="ARM-like"/>
</dbReference>
<dbReference type="RefSeq" id="WP_419188331.1">
    <property type="nucleotide sequence ID" value="NZ_CP036272.1"/>
</dbReference>
<dbReference type="EMBL" id="CP036272">
    <property type="protein sequence ID" value="QDT59541.1"/>
    <property type="molecule type" value="Genomic_DNA"/>
</dbReference>